<gene>
    <name evidence="3" type="primary">yacG</name>
    <name evidence="4" type="ORF">C7N83_10750</name>
</gene>
<dbReference type="SUPFAM" id="SSF57716">
    <property type="entry name" value="Glucocorticoid receptor-like (DNA-binding domain)"/>
    <property type="match status" value="1"/>
</dbReference>
<sequence length="61" mass="6952">MHEHTTIVKCPTCQTPVIWSNESQYRPFCSQRCKLIDLGGWAEEHYSVAAVEDDALSDILK</sequence>
<dbReference type="Pfam" id="PF03884">
    <property type="entry name" value="YacG"/>
    <property type="match status" value="1"/>
</dbReference>
<dbReference type="GO" id="GO:0008657">
    <property type="term" value="F:DNA topoisomerase type II (double strand cut, ATP-hydrolyzing) inhibitor activity"/>
    <property type="evidence" value="ECO:0007669"/>
    <property type="project" value="UniProtKB-UniRule"/>
</dbReference>
<dbReference type="GO" id="GO:0006355">
    <property type="term" value="P:regulation of DNA-templated transcription"/>
    <property type="evidence" value="ECO:0007669"/>
    <property type="project" value="InterPro"/>
</dbReference>
<dbReference type="GO" id="GO:0008270">
    <property type="term" value="F:zinc ion binding"/>
    <property type="evidence" value="ECO:0007669"/>
    <property type="project" value="UniProtKB-UniRule"/>
</dbReference>
<dbReference type="InterPro" id="IPR013088">
    <property type="entry name" value="Znf_NHR/GATA"/>
</dbReference>
<protein>
    <recommendedName>
        <fullName evidence="3">DNA gyrase inhibitor YacG</fullName>
    </recommendedName>
</protein>
<feature type="binding site" evidence="3">
    <location>
        <position position="10"/>
    </location>
    <ligand>
        <name>Zn(2+)</name>
        <dbReference type="ChEBI" id="CHEBI:29105"/>
    </ligand>
</feature>
<keyword evidence="1 3" id="KW-0479">Metal-binding</keyword>
<keyword evidence="5" id="KW-1185">Reference proteome</keyword>
<dbReference type="Gene3D" id="3.30.50.10">
    <property type="entry name" value="Erythroid Transcription Factor GATA-1, subunit A"/>
    <property type="match status" value="1"/>
</dbReference>
<comment type="subunit">
    <text evidence="3">Interacts with GyrB.</text>
</comment>
<dbReference type="InterPro" id="IPR005584">
    <property type="entry name" value="DNA_gyrase_inhibitor_YacG"/>
</dbReference>
<comment type="caution">
    <text evidence="4">The sequence shown here is derived from an EMBL/GenBank/DDBJ whole genome shotgun (WGS) entry which is preliminary data.</text>
</comment>
<dbReference type="OrthoDB" id="9809663at2"/>
<dbReference type="AlphaFoldDB" id="A0A2P7TYA1"/>
<feature type="binding site" evidence="3">
    <location>
        <position position="33"/>
    </location>
    <ligand>
        <name>Zn(2+)</name>
        <dbReference type="ChEBI" id="CHEBI:29105"/>
    </ligand>
</feature>
<dbReference type="EMBL" id="PXYY01000082">
    <property type="protein sequence ID" value="PSJ79671.1"/>
    <property type="molecule type" value="Genomic_DNA"/>
</dbReference>
<evidence type="ECO:0000313" key="5">
    <source>
        <dbReference type="Proteomes" id="UP000241868"/>
    </source>
</evidence>
<comment type="similarity">
    <text evidence="3">Belongs to the DNA gyrase inhibitor YacG family.</text>
</comment>
<dbReference type="Proteomes" id="UP000241868">
    <property type="component" value="Unassembled WGS sequence"/>
</dbReference>
<feature type="binding site" evidence="3">
    <location>
        <position position="29"/>
    </location>
    <ligand>
        <name>Zn(2+)</name>
        <dbReference type="ChEBI" id="CHEBI:29105"/>
    </ligand>
</feature>
<evidence type="ECO:0000256" key="3">
    <source>
        <dbReference type="HAMAP-Rule" id="MF_00649"/>
    </source>
</evidence>
<dbReference type="RefSeq" id="WP_106742615.1">
    <property type="nucleotide sequence ID" value="NZ_PXYY01000082.1"/>
</dbReference>
<keyword evidence="2 3" id="KW-0862">Zinc</keyword>
<dbReference type="PANTHER" id="PTHR36150:SF1">
    <property type="entry name" value="DNA GYRASE INHIBITOR YACG"/>
    <property type="match status" value="1"/>
</dbReference>
<reference evidence="4 5" key="1">
    <citation type="submission" date="2018-03" db="EMBL/GenBank/DDBJ databases">
        <title>Neisseria weixii sp. nov., isolated from the intestinal contents of Tibetan Plateau pika (Ochotona curzoniae) in Yushu, Qinghai Province, China.</title>
        <authorList>
            <person name="Gui Z."/>
        </authorList>
    </citation>
    <scope>NUCLEOTIDE SEQUENCE [LARGE SCALE GENOMIC DNA]</scope>
    <source>
        <strain evidence="4 5">ATCC 51483</strain>
    </source>
</reference>
<evidence type="ECO:0000256" key="2">
    <source>
        <dbReference type="ARBA" id="ARBA00022833"/>
    </source>
</evidence>
<evidence type="ECO:0000313" key="4">
    <source>
        <dbReference type="EMBL" id="PSJ79671.1"/>
    </source>
</evidence>
<comment type="function">
    <text evidence="3">Inhibits all the catalytic activities of DNA gyrase by preventing its interaction with DNA. Acts by binding directly to the C-terminal domain of GyrB, which probably disrupts DNA binding by the gyrase.</text>
</comment>
<name>A0A2P7TYA1_9NEIS</name>
<comment type="cofactor">
    <cofactor evidence="3">
        <name>Zn(2+)</name>
        <dbReference type="ChEBI" id="CHEBI:29105"/>
    </cofactor>
    <text evidence="3">Binds 1 zinc ion.</text>
</comment>
<dbReference type="HAMAP" id="MF_00649">
    <property type="entry name" value="DNA_gyrase_inhibitor_YacG"/>
    <property type="match status" value="1"/>
</dbReference>
<evidence type="ECO:0000256" key="1">
    <source>
        <dbReference type="ARBA" id="ARBA00022723"/>
    </source>
</evidence>
<accession>A0A2P7TYA1</accession>
<dbReference type="NCBIfam" id="NF001638">
    <property type="entry name" value="PRK00418.1"/>
    <property type="match status" value="1"/>
</dbReference>
<proteinExistence type="inferred from homology"/>
<dbReference type="PANTHER" id="PTHR36150">
    <property type="entry name" value="DNA GYRASE INHIBITOR YACG"/>
    <property type="match status" value="1"/>
</dbReference>
<organism evidence="4 5">
    <name type="scientific">Neisseria iguanae</name>
    <dbReference type="NCBI Taxonomy" id="90242"/>
    <lineage>
        <taxon>Bacteria</taxon>
        <taxon>Pseudomonadati</taxon>
        <taxon>Pseudomonadota</taxon>
        <taxon>Betaproteobacteria</taxon>
        <taxon>Neisseriales</taxon>
        <taxon>Neisseriaceae</taxon>
        <taxon>Neisseria</taxon>
    </lineage>
</organism>
<feature type="binding site" evidence="3">
    <location>
        <position position="13"/>
    </location>
    <ligand>
        <name>Zn(2+)</name>
        <dbReference type="ChEBI" id="CHEBI:29105"/>
    </ligand>
</feature>